<comment type="caution">
    <text evidence="2">The sequence shown here is derived from an EMBL/GenBank/DDBJ whole genome shotgun (WGS) entry which is preliminary data.</text>
</comment>
<proteinExistence type="predicted"/>
<dbReference type="EMBL" id="JXTB01000001">
    <property type="protein sequence ID" value="PON80497.1"/>
    <property type="molecule type" value="Genomic_DNA"/>
</dbReference>
<dbReference type="OrthoDB" id="10493921at2759"/>
<name>A0A2P5E4L8_PARAD</name>
<sequence length="168" mass="18497">MLSTPWEIWVLKSRQRKRTSINLLGLVLASMAEPNFAIRGGYSTSRAEQSNPNASLKFFFILSRHRQNPFPGSGLTRSAARRVYVSISTFCLSLGPSSSATAAIPAVANGSSCPMDFNYVLRIAWSFTSCLNYEPTTVHPRTSEISRIPCCQTLLSPYSMALADWPGI</sequence>
<dbReference type="Proteomes" id="UP000237105">
    <property type="component" value="Unassembled WGS sequence"/>
</dbReference>
<dbReference type="InterPro" id="IPR043891">
    <property type="entry name" value="SPARK"/>
</dbReference>
<protein>
    <recommendedName>
        <fullName evidence="1">SPARK domain-containing protein</fullName>
    </recommendedName>
</protein>
<keyword evidence="3" id="KW-1185">Reference proteome</keyword>
<evidence type="ECO:0000259" key="1">
    <source>
        <dbReference type="Pfam" id="PF19160"/>
    </source>
</evidence>
<feature type="domain" description="SPARK" evidence="1">
    <location>
        <begin position="110"/>
        <end position="164"/>
    </location>
</feature>
<evidence type="ECO:0000313" key="3">
    <source>
        <dbReference type="Proteomes" id="UP000237105"/>
    </source>
</evidence>
<dbReference type="Pfam" id="PF19160">
    <property type="entry name" value="SPARK"/>
    <property type="match status" value="1"/>
</dbReference>
<gene>
    <name evidence="2" type="ORF">PanWU01x14_000530</name>
</gene>
<dbReference type="AlphaFoldDB" id="A0A2P5E4L8"/>
<reference evidence="3" key="1">
    <citation type="submission" date="2016-06" db="EMBL/GenBank/DDBJ databases">
        <title>Parallel loss of symbiosis genes in relatives of nitrogen-fixing non-legume Parasponia.</title>
        <authorList>
            <person name="Van Velzen R."/>
            <person name="Holmer R."/>
            <person name="Bu F."/>
            <person name="Rutten L."/>
            <person name="Van Zeijl A."/>
            <person name="Liu W."/>
            <person name="Santuari L."/>
            <person name="Cao Q."/>
            <person name="Sharma T."/>
            <person name="Shen D."/>
            <person name="Roswanjaya Y."/>
            <person name="Wardhani T."/>
            <person name="Kalhor M.S."/>
            <person name="Jansen J."/>
            <person name="Van den Hoogen J."/>
            <person name="Gungor B."/>
            <person name="Hartog M."/>
            <person name="Hontelez J."/>
            <person name="Verver J."/>
            <person name="Yang W.-C."/>
            <person name="Schijlen E."/>
            <person name="Repin R."/>
            <person name="Schilthuizen M."/>
            <person name="Schranz E."/>
            <person name="Heidstra R."/>
            <person name="Miyata K."/>
            <person name="Fedorova E."/>
            <person name="Kohlen W."/>
            <person name="Bisseling T."/>
            <person name="Smit S."/>
            <person name="Geurts R."/>
        </authorList>
    </citation>
    <scope>NUCLEOTIDE SEQUENCE [LARGE SCALE GENOMIC DNA]</scope>
    <source>
        <strain evidence="3">cv. WU1-14</strain>
    </source>
</reference>
<organism evidence="2 3">
    <name type="scientific">Parasponia andersonii</name>
    <name type="common">Sponia andersonii</name>
    <dbReference type="NCBI Taxonomy" id="3476"/>
    <lineage>
        <taxon>Eukaryota</taxon>
        <taxon>Viridiplantae</taxon>
        <taxon>Streptophyta</taxon>
        <taxon>Embryophyta</taxon>
        <taxon>Tracheophyta</taxon>
        <taxon>Spermatophyta</taxon>
        <taxon>Magnoliopsida</taxon>
        <taxon>eudicotyledons</taxon>
        <taxon>Gunneridae</taxon>
        <taxon>Pentapetalae</taxon>
        <taxon>rosids</taxon>
        <taxon>fabids</taxon>
        <taxon>Rosales</taxon>
        <taxon>Cannabaceae</taxon>
        <taxon>Parasponia</taxon>
    </lineage>
</organism>
<accession>A0A2P5E4L8</accession>
<evidence type="ECO:0000313" key="2">
    <source>
        <dbReference type="EMBL" id="PON80497.1"/>
    </source>
</evidence>